<dbReference type="GO" id="GO:0007018">
    <property type="term" value="P:microtubule-based movement"/>
    <property type="evidence" value="ECO:0007669"/>
    <property type="project" value="InterPro"/>
</dbReference>
<accession>A0A8D0B053</accession>
<protein>
    <submittedName>
        <fullName evidence="4">Uncharacterized protein</fullName>
    </submittedName>
</protein>
<dbReference type="InterPro" id="IPR026983">
    <property type="entry name" value="DHC"/>
</dbReference>
<dbReference type="Pfam" id="PF12781">
    <property type="entry name" value="AAA_9"/>
    <property type="match status" value="1"/>
</dbReference>
<feature type="coiled-coil region" evidence="1">
    <location>
        <begin position="250"/>
        <end position="312"/>
    </location>
</feature>
<proteinExistence type="predicted"/>
<evidence type="ECO:0000259" key="2">
    <source>
        <dbReference type="Pfam" id="PF12777"/>
    </source>
</evidence>
<reference evidence="4" key="1">
    <citation type="submission" date="2025-08" db="UniProtKB">
        <authorList>
            <consortium name="Ensembl"/>
        </authorList>
    </citation>
    <scope>IDENTIFICATION</scope>
</reference>
<keyword evidence="1" id="KW-0175">Coiled coil</keyword>
<feature type="domain" description="Dynein heavy chain ATP-binding dynein motor region" evidence="3">
    <location>
        <begin position="373"/>
        <end position="488"/>
    </location>
</feature>
<reference evidence="4" key="2">
    <citation type="submission" date="2025-09" db="UniProtKB">
        <authorList>
            <consortium name="Ensembl"/>
        </authorList>
    </citation>
    <scope>IDENTIFICATION</scope>
</reference>
<keyword evidence="5" id="KW-1185">Reference proteome</keyword>
<dbReference type="PANTHER" id="PTHR22878">
    <property type="entry name" value="DYNEIN HEAVY CHAIN 6, AXONEMAL-LIKE-RELATED"/>
    <property type="match status" value="1"/>
</dbReference>
<dbReference type="Proteomes" id="UP000694421">
    <property type="component" value="Unplaced"/>
</dbReference>
<dbReference type="InterPro" id="IPR024743">
    <property type="entry name" value="Dynein_HC_stalk"/>
</dbReference>
<dbReference type="GO" id="GO:0051959">
    <property type="term" value="F:dynein light intermediate chain binding"/>
    <property type="evidence" value="ECO:0007669"/>
    <property type="project" value="InterPro"/>
</dbReference>
<evidence type="ECO:0000256" key="1">
    <source>
        <dbReference type="SAM" id="Coils"/>
    </source>
</evidence>
<evidence type="ECO:0000313" key="5">
    <source>
        <dbReference type="Proteomes" id="UP000694421"/>
    </source>
</evidence>
<dbReference type="Pfam" id="PF12777">
    <property type="entry name" value="MT"/>
    <property type="match status" value="1"/>
</dbReference>
<dbReference type="InterPro" id="IPR027417">
    <property type="entry name" value="P-loop_NTPase"/>
</dbReference>
<name>A0A8D0B053_SALMN</name>
<dbReference type="GO" id="GO:0045505">
    <property type="term" value="F:dynein intermediate chain binding"/>
    <property type="evidence" value="ECO:0007669"/>
    <property type="project" value="InterPro"/>
</dbReference>
<dbReference type="InterPro" id="IPR035706">
    <property type="entry name" value="AAA_9"/>
</dbReference>
<dbReference type="Gene3D" id="1.20.920.20">
    <property type="match status" value="1"/>
</dbReference>
<organism evidence="4 5">
    <name type="scientific">Salvator merianae</name>
    <name type="common">Argentine black and white tegu</name>
    <name type="synonym">Tupinambis merianae</name>
    <dbReference type="NCBI Taxonomy" id="96440"/>
    <lineage>
        <taxon>Eukaryota</taxon>
        <taxon>Metazoa</taxon>
        <taxon>Chordata</taxon>
        <taxon>Craniata</taxon>
        <taxon>Vertebrata</taxon>
        <taxon>Euteleostomi</taxon>
        <taxon>Lepidosauria</taxon>
        <taxon>Squamata</taxon>
        <taxon>Bifurcata</taxon>
        <taxon>Unidentata</taxon>
        <taxon>Episquamata</taxon>
        <taxon>Laterata</taxon>
        <taxon>Teiioidea</taxon>
        <taxon>Teiidae</taxon>
        <taxon>Salvator</taxon>
    </lineage>
</organism>
<dbReference type="Ensembl" id="ENSSMRT00000001213.1">
    <property type="protein sequence ID" value="ENSSMRP00000001013.1"/>
    <property type="gene ID" value="ENSSMRG00000000780.1"/>
</dbReference>
<dbReference type="GO" id="GO:0030286">
    <property type="term" value="C:dynein complex"/>
    <property type="evidence" value="ECO:0007669"/>
    <property type="project" value="InterPro"/>
</dbReference>
<dbReference type="Gene3D" id="3.40.50.300">
    <property type="entry name" value="P-loop containing nucleotide triphosphate hydrolases"/>
    <property type="match status" value="1"/>
</dbReference>
<dbReference type="GeneTree" id="ENSGT00940000165101"/>
<dbReference type="AlphaFoldDB" id="A0A8D0B053"/>
<dbReference type="PANTHER" id="PTHR22878:SF64">
    <property type="entry name" value="DYNEIN AXONEMAL HEAVY CHAIN 14"/>
    <property type="match status" value="1"/>
</dbReference>
<feature type="domain" description="Dynein heavy chain coiled coil stalk" evidence="2">
    <location>
        <begin position="50"/>
        <end position="281"/>
    </location>
</feature>
<evidence type="ECO:0000259" key="3">
    <source>
        <dbReference type="Pfam" id="PF12781"/>
    </source>
</evidence>
<evidence type="ECO:0000313" key="4">
    <source>
        <dbReference type="Ensembl" id="ENSSMRP00000001013.1"/>
    </source>
</evidence>
<sequence length="488" mass="55528">ASIIAEKYLKETKRHYYITPSSYLQFINTFSTILQSTKEKTLNERACYHSGLTKILEATSHITDMQEELLVLGPQIEKKSKEIEELVEKLHKDALVVDQVRTIVKQDEEIMSAETRIVEDYAQQATDELNVVWPTLEKAIAALDALDKNHVAEIRVYTRPPPLVLTVMNAVCVLLQKKPNWTTAKLLLADPGFLKKLVTLDKDNLPEKVFLNLKRYLRSPDFSPAKVGLVSAACCSMCQWILALDHYHSVKKIEEHQQNLEAVYEQSIAEQEMLAARKDQTTCRLHSASVLNTALKDEMERWKESVDNLDQKLKGIMGDALVSAACIVYSGVLSARYRQQLTNECLKLCTESNIPVSPNYSLVNCMTEKNEVRKWQNAGLPLDEYSTENAILVKHGQRCPLLIDPEGQAYKWICQTAGKIHHINVTDAGYLRILENSMRVGETVLLQNFPETLESNMKPILKKEIYTKGGQEFIRIGDSEIEFNQNFR</sequence>